<name>A0A6D2IDR6_9BRAS</name>
<accession>A0A6D2IDR6</accession>
<proteinExistence type="predicted"/>
<evidence type="ECO:0000313" key="2">
    <source>
        <dbReference type="Proteomes" id="UP000467841"/>
    </source>
</evidence>
<comment type="caution">
    <text evidence="1">The sequence shown here is derived from an EMBL/GenBank/DDBJ whole genome shotgun (WGS) entry which is preliminary data.</text>
</comment>
<evidence type="ECO:0000313" key="1">
    <source>
        <dbReference type="EMBL" id="CAA7024169.1"/>
    </source>
</evidence>
<protein>
    <submittedName>
        <fullName evidence="1">Uncharacterized protein</fullName>
    </submittedName>
</protein>
<reference evidence="1" key="1">
    <citation type="submission" date="2020-01" db="EMBL/GenBank/DDBJ databases">
        <authorList>
            <person name="Mishra B."/>
        </authorList>
    </citation>
    <scope>NUCLEOTIDE SEQUENCE [LARGE SCALE GENOMIC DNA]</scope>
</reference>
<sequence length="161" mass="18116">MLSCTYCSFISVIFLAKSCRNRFLGRNTINSRHTRLSPRESELDRAAQRLFLGAPDGRLPLHHDLASQFFGGTEAKFGGANSSSIELGVKTRKVVFWSILEHMGREEQGRTWCMDAAQLDAKEEEAILKTSSTIYSSQLDRPSFNSIELESSQTRKMLLPP</sequence>
<gene>
    <name evidence="1" type="ORF">MERR_LOCUS11404</name>
</gene>
<organism evidence="1 2">
    <name type="scientific">Microthlaspi erraticum</name>
    <dbReference type="NCBI Taxonomy" id="1685480"/>
    <lineage>
        <taxon>Eukaryota</taxon>
        <taxon>Viridiplantae</taxon>
        <taxon>Streptophyta</taxon>
        <taxon>Embryophyta</taxon>
        <taxon>Tracheophyta</taxon>
        <taxon>Spermatophyta</taxon>
        <taxon>Magnoliopsida</taxon>
        <taxon>eudicotyledons</taxon>
        <taxon>Gunneridae</taxon>
        <taxon>Pentapetalae</taxon>
        <taxon>rosids</taxon>
        <taxon>malvids</taxon>
        <taxon>Brassicales</taxon>
        <taxon>Brassicaceae</taxon>
        <taxon>Coluteocarpeae</taxon>
        <taxon>Microthlaspi</taxon>
    </lineage>
</organism>
<dbReference type="EMBL" id="CACVBM020000876">
    <property type="protein sequence ID" value="CAA7024169.1"/>
    <property type="molecule type" value="Genomic_DNA"/>
</dbReference>
<dbReference type="AlphaFoldDB" id="A0A6D2IDR6"/>
<dbReference type="Proteomes" id="UP000467841">
    <property type="component" value="Unassembled WGS sequence"/>
</dbReference>
<keyword evidence="2" id="KW-1185">Reference proteome</keyword>